<accession>A0A645JK59</accession>
<comment type="caution">
    <text evidence="1">The sequence shown here is derived from an EMBL/GenBank/DDBJ whole genome shotgun (WGS) entry which is preliminary data.</text>
</comment>
<gene>
    <name evidence="1" type="ORF">SDC9_211572</name>
</gene>
<organism evidence="1">
    <name type="scientific">bioreactor metagenome</name>
    <dbReference type="NCBI Taxonomy" id="1076179"/>
    <lineage>
        <taxon>unclassified sequences</taxon>
        <taxon>metagenomes</taxon>
        <taxon>ecological metagenomes</taxon>
    </lineage>
</organism>
<sequence length="64" mass="7290">MALPAMRQRLIEHTLDESHTHSRELHPATMKQVKHHLDAGGAGLQPVRGWHLQIDAVFTVWYGI</sequence>
<name>A0A645JK59_9ZZZZ</name>
<dbReference type="EMBL" id="VSSQ01143732">
    <property type="protein sequence ID" value="MPN63806.1"/>
    <property type="molecule type" value="Genomic_DNA"/>
</dbReference>
<proteinExistence type="predicted"/>
<dbReference type="AlphaFoldDB" id="A0A645JK59"/>
<protein>
    <submittedName>
        <fullName evidence="1">Uncharacterized protein</fullName>
    </submittedName>
</protein>
<evidence type="ECO:0000313" key="1">
    <source>
        <dbReference type="EMBL" id="MPN63806.1"/>
    </source>
</evidence>
<reference evidence="1" key="1">
    <citation type="submission" date="2019-08" db="EMBL/GenBank/DDBJ databases">
        <authorList>
            <person name="Kucharzyk K."/>
            <person name="Murdoch R.W."/>
            <person name="Higgins S."/>
            <person name="Loffler F."/>
        </authorList>
    </citation>
    <scope>NUCLEOTIDE SEQUENCE</scope>
</reference>